<comment type="caution">
    <text evidence="2">The sequence shown here is derived from an EMBL/GenBank/DDBJ whole genome shotgun (WGS) entry which is preliminary data.</text>
</comment>
<organism evidence="2 3">
    <name type="scientific">Prorocentrum cordatum</name>
    <dbReference type="NCBI Taxonomy" id="2364126"/>
    <lineage>
        <taxon>Eukaryota</taxon>
        <taxon>Sar</taxon>
        <taxon>Alveolata</taxon>
        <taxon>Dinophyceae</taxon>
        <taxon>Prorocentrales</taxon>
        <taxon>Prorocentraceae</taxon>
        <taxon>Prorocentrum</taxon>
    </lineage>
</organism>
<proteinExistence type="predicted"/>
<feature type="compositionally biased region" description="Acidic residues" evidence="1">
    <location>
        <begin position="278"/>
        <end position="313"/>
    </location>
</feature>
<dbReference type="EMBL" id="CAUYUJ010015505">
    <property type="protein sequence ID" value="CAK0854895.1"/>
    <property type="molecule type" value="Genomic_DNA"/>
</dbReference>
<dbReference type="Proteomes" id="UP001189429">
    <property type="component" value="Unassembled WGS sequence"/>
</dbReference>
<gene>
    <name evidence="2" type="ORF">PCOR1329_LOCUS45799</name>
</gene>
<evidence type="ECO:0000256" key="1">
    <source>
        <dbReference type="SAM" id="MobiDB-lite"/>
    </source>
</evidence>
<feature type="compositionally biased region" description="Low complexity" evidence="1">
    <location>
        <begin position="233"/>
        <end position="244"/>
    </location>
</feature>
<feature type="compositionally biased region" description="Basic residues" evidence="1">
    <location>
        <begin position="183"/>
        <end position="203"/>
    </location>
</feature>
<reference evidence="2" key="1">
    <citation type="submission" date="2023-10" db="EMBL/GenBank/DDBJ databases">
        <authorList>
            <person name="Chen Y."/>
            <person name="Shah S."/>
            <person name="Dougan E. K."/>
            <person name="Thang M."/>
            <person name="Chan C."/>
        </authorList>
    </citation>
    <scope>NUCLEOTIDE SEQUENCE [LARGE SCALE GENOMIC DNA]</scope>
</reference>
<keyword evidence="3" id="KW-1185">Reference proteome</keyword>
<name>A0ABN9U771_9DINO</name>
<evidence type="ECO:0000313" key="3">
    <source>
        <dbReference type="Proteomes" id="UP001189429"/>
    </source>
</evidence>
<accession>A0ABN9U771</accession>
<sequence length="313" mass="33823">MRRDPLPSPTATTSRPRQRQRHQEVQANVHGLGGGVVRIEADGGRALPDGDDGHLETRQGASAESRPHVGGEGGRASRAAAARQHREAIRPLIVQLILERVLTCSRPSSDISEREAHRGRLRTAPPPLPATAPRGVLHHVVPNRLAAASTNFISPITGARSTTATASAPSPPPPPRGGSCSARHGRRRLGGRAPQARHRRAQKALRGAQQAHPIAGVPCCQPRGRMRREEGPAGRLLGAAQAGGLRRERTRHRPRGERAEGAAQRHGAGAKTVLKEEKEEEKEGEEEEEKVQDGQEEQEEEEQEGDEEVETLE</sequence>
<protein>
    <submittedName>
        <fullName evidence="2">Uncharacterized protein</fullName>
    </submittedName>
</protein>
<feature type="region of interest" description="Disordered" evidence="1">
    <location>
        <begin position="106"/>
        <end position="133"/>
    </location>
</feature>
<feature type="region of interest" description="Disordered" evidence="1">
    <location>
        <begin position="160"/>
        <end position="313"/>
    </location>
</feature>
<evidence type="ECO:0000313" key="2">
    <source>
        <dbReference type="EMBL" id="CAK0854895.1"/>
    </source>
</evidence>
<feature type="region of interest" description="Disordered" evidence="1">
    <location>
        <begin position="1"/>
        <end position="83"/>
    </location>
</feature>